<keyword evidence="2" id="KW-1185">Reference proteome</keyword>
<dbReference type="Proteomes" id="UP001501706">
    <property type="component" value="Unassembled WGS sequence"/>
</dbReference>
<gene>
    <name evidence="1" type="ORF">GCM10009097_49740</name>
</gene>
<dbReference type="InterPro" id="IPR053714">
    <property type="entry name" value="Iso_Racemase_Enz_sf"/>
</dbReference>
<evidence type="ECO:0000313" key="1">
    <source>
        <dbReference type="EMBL" id="GAA0526204.1"/>
    </source>
</evidence>
<protein>
    <submittedName>
        <fullName evidence="1">Aspartate/glutamate racemase family protein</fullName>
    </submittedName>
</protein>
<proteinExistence type="predicted"/>
<reference evidence="1 2" key="1">
    <citation type="journal article" date="2019" name="Int. J. Syst. Evol. Microbiol.">
        <title>The Global Catalogue of Microorganisms (GCM) 10K type strain sequencing project: providing services to taxonomists for standard genome sequencing and annotation.</title>
        <authorList>
            <consortium name="The Broad Institute Genomics Platform"/>
            <consortium name="The Broad Institute Genome Sequencing Center for Infectious Disease"/>
            <person name="Wu L."/>
            <person name="Ma J."/>
        </authorList>
    </citation>
    <scope>NUCLEOTIDE SEQUENCE [LARGE SCALE GENOMIC DNA]</scope>
    <source>
        <strain evidence="1 2">JCM 14330</strain>
    </source>
</reference>
<sequence>MSRARPLHGVSIGILLLDTGFQRVPGDIGHAATWPFRVQYAVVKRATGARVAGPEAGGTLDLFARAAAGLAAMGVDGIVTSCGFLAVLQRELAARCPVPIATSSLLQIPLAQALLAPGRTVGVLTPVAEALTPAHFRGVGVAGMPPIEGLPPDSLFKRDLLENRTTFDVAAHEREVVAAARRLVDRHPEVGAIVSECANFPVHSAAVEADLGLPVFDAYTLVSWLHAGLRPRAFTAGASREA</sequence>
<evidence type="ECO:0000313" key="2">
    <source>
        <dbReference type="Proteomes" id="UP001501706"/>
    </source>
</evidence>
<dbReference type="NCBIfam" id="NF005679">
    <property type="entry name" value="PRK07475.1"/>
    <property type="match status" value="1"/>
</dbReference>
<dbReference type="EMBL" id="BAAAEN010000026">
    <property type="protein sequence ID" value="GAA0526204.1"/>
    <property type="molecule type" value="Genomic_DNA"/>
</dbReference>
<dbReference type="RefSeq" id="WP_343928405.1">
    <property type="nucleotide sequence ID" value="NZ_BAAAEN010000026.1"/>
</dbReference>
<comment type="caution">
    <text evidence="1">The sequence shown here is derived from an EMBL/GenBank/DDBJ whole genome shotgun (WGS) entry which is preliminary data.</text>
</comment>
<organism evidence="1 2">
    <name type="scientific">Pigmentiphaga daeguensis</name>
    <dbReference type="NCBI Taxonomy" id="414049"/>
    <lineage>
        <taxon>Bacteria</taxon>
        <taxon>Pseudomonadati</taxon>
        <taxon>Pseudomonadota</taxon>
        <taxon>Betaproteobacteria</taxon>
        <taxon>Burkholderiales</taxon>
        <taxon>Alcaligenaceae</taxon>
        <taxon>Pigmentiphaga</taxon>
    </lineage>
</organism>
<name>A0ABN1CU28_9BURK</name>
<accession>A0ABN1CU28</accession>
<dbReference type="Gene3D" id="3.40.50.12500">
    <property type="match status" value="1"/>
</dbReference>